<keyword evidence="7" id="KW-0472">Membrane</keyword>
<keyword evidence="7" id="KW-0812">Transmembrane</keyword>
<evidence type="ECO:0000256" key="4">
    <source>
        <dbReference type="ARBA" id="ARBA00022801"/>
    </source>
</evidence>
<evidence type="ECO:0000313" key="9">
    <source>
        <dbReference type="EMBL" id="QBR91381.1"/>
    </source>
</evidence>
<feature type="transmembrane region" description="Helical" evidence="7">
    <location>
        <begin position="512"/>
        <end position="531"/>
    </location>
</feature>
<gene>
    <name evidence="9" type="ORF">EXE57_03180</name>
</gene>
<reference evidence="9 10" key="1">
    <citation type="submission" date="2019-03" db="EMBL/GenBank/DDBJ databases">
        <title>Three New Species of Nocardioides, Nocardioides euryhalodurans sp. nov., Nocardioides seonyuensis sp. nov. and Nocardioides eburneoflavus sp. nov., Iolated from Soil.</title>
        <authorList>
            <person name="Roh S.G."/>
            <person name="Lee C."/>
            <person name="Kim M.-K."/>
            <person name="Kim S.B."/>
        </authorList>
    </citation>
    <scope>NUCLEOTIDE SEQUENCE [LARGE SCALE GENOMIC DNA]</scope>
    <source>
        <strain evidence="9 10">MMS17-SY117</strain>
    </source>
</reference>
<sequence>MVAETRPPDAPEGARPDVLGYPSPTTSRYLVFVAALLASGLFVGNYVHTMVWGDSWQETVAVCLNRTSGLETSTDLVTSSRAFSACTADVERTRAAVTALGAVTVAAAAVALMWLAPLVVVRRRRLRPFPPALGGAAERFAALAGAAGVTARVVPVLGATDQRDGFTFGAPGHYRVALPPAAAVRWRDPAVFDPLVAHELAHVRHRDVPLAWLTRLVWWALAPLLALPVVVGLVVQDYSILGSYVWRVGLLVVVVALLSSQLLRTREHDADLRAAQLLDGPDAVLGLVRRLRPHTGSTLGRLLAKHPDPPRRVAALEAPTLVTRTGLLDGLTGGFLSAAALPLLVAALTPALAGSGQVVVGYLLAAALLGPMLAGSVGLGVWRAILYGVLEERPVSTTGVAVGTGVGLVLGQAVSLQQAGIGTLTGVDAPGWLLVTGLAGGGAVLVSAGLAHLWADAAPRVPRARPAWLVALVVNSLLFSTVLWACSVFQSAVDLGGWALGREALMSTLSPWWAVAVVGVLAVAAAAAMGLRPGGRPAPRWLVEGEATAWPEAPSLAVRTLLVGALAGSAAATTVVAYRVAAGPAASDQATLQRFLAYQWSAALSAAAVLVALVLAARTRGAGAALLGAPVAVLCALLGFMTLNTALGGPVDGRLAAEFLRPAAVLGFYACLLTAPVAALVASAVRRRRPDASPAPRPLPLLALALCLPLALAGGATAVAGRDVLVGPADPAGLLTVADPTADERPEALRTELVAYESETVPQLLDTYARAAAQAQQITADPNLDDTTRAASMEALVVAPLADLSEQLGEVALGDERLVAAHREAQLGVETAITRFRLWGDAGPSPDQATLAELRSLQVQEAQHWQRWSDQRQALLDEVLGSS</sequence>
<feature type="transmembrane region" description="Helical" evidence="7">
    <location>
        <begin position="698"/>
        <end position="720"/>
    </location>
</feature>
<dbReference type="GO" id="GO:0006508">
    <property type="term" value="P:proteolysis"/>
    <property type="evidence" value="ECO:0007669"/>
    <property type="project" value="UniProtKB-KW"/>
</dbReference>
<feature type="transmembrane region" description="Helical" evidence="7">
    <location>
        <begin position="598"/>
        <end position="617"/>
    </location>
</feature>
<dbReference type="AlphaFoldDB" id="A0A4P7GI19"/>
<feature type="transmembrane region" description="Helical" evidence="7">
    <location>
        <begin position="216"/>
        <end position="238"/>
    </location>
</feature>
<dbReference type="OrthoDB" id="4889053at2"/>
<name>A0A4P7GI19_9ACTN</name>
<feature type="transmembrane region" description="Helical" evidence="7">
    <location>
        <begin position="29"/>
        <end position="47"/>
    </location>
</feature>
<protein>
    <recommendedName>
        <fullName evidence="8">Peptidase M48 domain-containing protein</fullName>
    </recommendedName>
</protein>
<feature type="transmembrane region" description="Helical" evidence="7">
    <location>
        <begin position="556"/>
        <end position="578"/>
    </location>
</feature>
<evidence type="ECO:0000259" key="8">
    <source>
        <dbReference type="Pfam" id="PF01435"/>
    </source>
</evidence>
<feature type="transmembrane region" description="Helical" evidence="7">
    <location>
        <begin position="434"/>
        <end position="455"/>
    </location>
</feature>
<evidence type="ECO:0000256" key="2">
    <source>
        <dbReference type="ARBA" id="ARBA00022670"/>
    </source>
</evidence>
<feature type="transmembrane region" description="Helical" evidence="7">
    <location>
        <begin position="624"/>
        <end position="643"/>
    </location>
</feature>
<keyword evidence="7" id="KW-1133">Transmembrane helix</keyword>
<dbReference type="EMBL" id="CP038267">
    <property type="protein sequence ID" value="QBR91381.1"/>
    <property type="molecule type" value="Genomic_DNA"/>
</dbReference>
<evidence type="ECO:0000256" key="6">
    <source>
        <dbReference type="ARBA" id="ARBA00023049"/>
    </source>
</evidence>
<feature type="domain" description="Peptidase M48" evidence="8">
    <location>
        <begin position="195"/>
        <end position="319"/>
    </location>
</feature>
<keyword evidence="4" id="KW-0378">Hydrolase</keyword>
<evidence type="ECO:0000256" key="7">
    <source>
        <dbReference type="SAM" id="Phobius"/>
    </source>
</evidence>
<dbReference type="Pfam" id="PF01435">
    <property type="entry name" value="Peptidase_M48"/>
    <property type="match status" value="1"/>
</dbReference>
<feature type="transmembrane region" description="Helical" evidence="7">
    <location>
        <begin position="99"/>
        <end position="121"/>
    </location>
</feature>
<feature type="transmembrane region" description="Helical" evidence="7">
    <location>
        <begin position="663"/>
        <end position="686"/>
    </location>
</feature>
<feature type="transmembrane region" description="Helical" evidence="7">
    <location>
        <begin position="359"/>
        <end position="382"/>
    </location>
</feature>
<feature type="transmembrane region" description="Helical" evidence="7">
    <location>
        <begin position="334"/>
        <end position="353"/>
    </location>
</feature>
<evidence type="ECO:0000256" key="3">
    <source>
        <dbReference type="ARBA" id="ARBA00022723"/>
    </source>
</evidence>
<feature type="transmembrane region" description="Helical" evidence="7">
    <location>
        <begin position="244"/>
        <end position="263"/>
    </location>
</feature>
<keyword evidence="10" id="KW-1185">Reference proteome</keyword>
<dbReference type="Proteomes" id="UP000294894">
    <property type="component" value="Chromosome"/>
</dbReference>
<dbReference type="InterPro" id="IPR001915">
    <property type="entry name" value="Peptidase_M48"/>
</dbReference>
<feature type="transmembrane region" description="Helical" evidence="7">
    <location>
        <begin position="467"/>
        <end position="492"/>
    </location>
</feature>
<comment type="cofactor">
    <cofactor evidence="1">
        <name>Zn(2+)</name>
        <dbReference type="ChEBI" id="CHEBI:29105"/>
    </cofactor>
</comment>
<proteinExistence type="predicted"/>
<feature type="transmembrane region" description="Helical" evidence="7">
    <location>
        <begin position="394"/>
        <end position="414"/>
    </location>
</feature>
<keyword evidence="3" id="KW-0479">Metal-binding</keyword>
<dbReference type="KEGG" id="noy:EXE57_03180"/>
<evidence type="ECO:0000256" key="5">
    <source>
        <dbReference type="ARBA" id="ARBA00022833"/>
    </source>
</evidence>
<keyword evidence="2" id="KW-0645">Protease</keyword>
<dbReference type="GO" id="GO:0046872">
    <property type="term" value="F:metal ion binding"/>
    <property type="evidence" value="ECO:0007669"/>
    <property type="project" value="UniProtKB-KW"/>
</dbReference>
<organism evidence="9 10">
    <name type="scientific">Nocardioides euryhalodurans</name>
    <dbReference type="NCBI Taxonomy" id="2518370"/>
    <lineage>
        <taxon>Bacteria</taxon>
        <taxon>Bacillati</taxon>
        <taxon>Actinomycetota</taxon>
        <taxon>Actinomycetes</taxon>
        <taxon>Propionibacteriales</taxon>
        <taxon>Nocardioidaceae</taxon>
        <taxon>Nocardioides</taxon>
    </lineage>
</organism>
<dbReference type="GO" id="GO:0004222">
    <property type="term" value="F:metalloendopeptidase activity"/>
    <property type="evidence" value="ECO:0007669"/>
    <property type="project" value="InterPro"/>
</dbReference>
<evidence type="ECO:0000313" key="10">
    <source>
        <dbReference type="Proteomes" id="UP000294894"/>
    </source>
</evidence>
<evidence type="ECO:0000256" key="1">
    <source>
        <dbReference type="ARBA" id="ARBA00001947"/>
    </source>
</evidence>
<keyword evidence="5" id="KW-0862">Zinc</keyword>
<accession>A0A4P7GI19</accession>
<keyword evidence="6" id="KW-0482">Metalloprotease</keyword>
<dbReference type="RefSeq" id="WP_135073938.1">
    <property type="nucleotide sequence ID" value="NZ_CP038267.1"/>
</dbReference>